<dbReference type="InterPro" id="IPR013783">
    <property type="entry name" value="Ig-like_fold"/>
</dbReference>
<dbReference type="SMART" id="SM00564">
    <property type="entry name" value="PQQ"/>
    <property type="match status" value="1"/>
</dbReference>
<dbReference type="Gene3D" id="2.60.40.10">
    <property type="entry name" value="Immunoglobulins"/>
    <property type="match status" value="1"/>
</dbReference>
<organism evidence="3">
    <name type="scientific">marine sediment metagenome</name>
    <dbReference type="NCBI Taxonomy" id="412755"/>
    <lineage>
        <taxon>unclassified sequences</taxon>
        <taxon>metagenomes</taxon>
        <taxon>ecological metagenomes</taxon>
    </lineage>
</organism>
<dbReference type="Pfam" id="PF08308">
    <property type="entry name" value="PEGA"/>
    <property type="match status" value="1"/>
</dbReference>
<proteinExistence type="predicted"/>
<protein>
    <recommendedName>
        <fullName evidence="2">PEGA domain-containing protein</fullName>
    </recommendedName>
</protein>
<evidence type="ECO:0000256" key="1">
    <source>
        <dbReference type="SAM" id="MobiDB-lite"/>
    </source>
</evidence>
<feature type="region of interest" description="Disordered" evidence="1">
    <location>
        <begin position="379"/>
        <end position="425"/>
    </location>
</feature>
<dbReference type="InterPro" id="IPR013229">
    <property type="entry name" value="PEGA"/>
</dbReference>
<dbReference type="AlphaFoldDB" id="A0A0F9K178"/>
<name>A0A0F9K178_9ZZZZ</name>
<dbReference type="InterPro" id="IPR018391">
    <property type="entry name" value="PQQ_b-propeller_rpt"/>
</dbReference>
<evidence type="ECO:0000259" key="2">
    <source>
        <dbReference type="Pfam" id="PF08308"/>
    </source>
</evidence>
<evidence type="ECO:0000313" key="3">
    <source>
        <dbReference type="EMBL" id="KKM15908.1"/>
    </source>
</evidence>
<feature type="domain" description="PEGA" evidence="2">
    <location>
        <begin position="156"/>
        <end position="192"/>
    </location>
</feature>
<dbReference type="InterPro" id="IPR011047">
    <property type="entry name" value="Quinoprotein_ADH-like_sf"/>
</dbReference>
<comment type="caution">
    <text evidence="3">The sequence shown here is derived from an EMBL/GenBank/DDBJ whole genome shotgun (WGS) entry which is preliminary data.</text>
</comment>
<dbReference type="SUPFAM" id="SSF50998">
    <property type="entry name" value="Quinoprotein alcohol dehydrogenase-like"/>
    <property type="match status" value="1"/>
</dbReference>
<reference evidence="3" key="1">
    <citation type="journal article" date="2015" name="Nature">
        <title>Complex archaea that bridge the gap between prokaryotes and eukaryotes.</title>
        <authorList>
            <person name="Spang A."/>
            <person name="Saw J.H."/>
            <person name="Jorgensen S.L."/>
            <person name="Zaremba-Niedzwiedzka K."/>
            <person name="Martijn J."/>
            <person name="Lind A.E."/>
            <person name="van Eijk R."/>
            <person name="Schleper C."/>
            <person name="Guy L."/>
            <person name="Ettema T.J."/>
        </authorList>
    </citation>
    <scope>NUCLEOTIDE SEQUENCE</scope>
</reference>
<sequence>MQAEYRLKVIRWKIEDNFFQPDLDVFDEIVSIHDSADGYIDPHTIREMAIDNANFLYNILGIHAAYNFSQANWMLGVRKYEQIASMASVIPAVAYYDLPSETGYINHVWDNYLEKSERSSFFAELGIGFKVNNYLKSKVEDSLRLFKRQEKIKEKELIVLTNPSGLKVYVNDKYYGNSPLRVKKLTDKMVNVLVKDPWSLQETTFVNLREKRNFIFIRTSLAKEIVLYPPVVYGQKRYRFSWEELQDTESYILQIDKKDGNFLSPVFEDYSIKETFFEFNKEFEEGQIFVYRIQGVNKNEIKSGWSYSNEFIGRIKWSFATGDNVSSPPAIGADGSVYFGSNDRSLYALGSNGELKWIFPTGGSIKALPVVGPDGGRLGAGGGAPLPRLGDAGGDRAGDGPARPGAPVAGAAAEGAATGGGAGAG</sequence>
<accession>A0A0F9K178</accession>
<dbReference type="EMBL" id="LAZR01014797">
    <property type="protein sequence ID" value="KKM15908.1"/>
    <property type="molecule type" value="Genomic_DNA"/>
</dbReference>
<gene>
    <name evidence="3" type="ORF">LCGC14_1691290</name>
</gene>
<dbReference type="Gene3D" id="2.40.10.480">
    <property type="match status" value="1"/>
</dbReference>
<feature type="compositionally biased region" description="Low complexity" evidence="1">
    <location>
        <begin position="399"/>
        <end position="416"/>
    </location>
</feature>